<dbReference type="Proteomes" id="UP000318483">
    <property type="component" value="Plasmid unnamed4"/>
</dbReference>
<keyword evidence="1" id="KW-0614">Plasmid</keyword>
<accession>A0A5B8IA88</accession>
<organism evidence="1 2">
    <name type="scientific">Qingshengfaniella alkalisoli</name>
    <dbReference type="NCBI Taxonomy" id="2599296"/>
    <lineage>
        <taxon>Bacteria</taxon>
        <taxon>Pseudomonadati</taxon>
        <taxon>Pseudomonadota</taxon>
        <taxon>Alphaproteobacteria</taxon>
        <taxon>Rhodobacterales</taxon>
        <taxon>Paracoccaceae</taxon>
        <taxon>Qingshengfaniella</taxon>
    </lineage>
</organism>
<reference evidence="1 2" key="1">
    <citation type="submission" date="2019-07" db="EMBL/GenBank/DDBJ databases">
        <title>Litoreibacter alkalisoli sp. nov., isolated from saline-alkaline soil.</title>
        <authorList>
            <person name="Wang S."/>
            <person name="Xu L."/>
            <person name="Xing Y.-T."/>
            <person name="Sun J.-Q."/>
        </authorList>
    </citation>
    <scope>NUCLEOTIDE SEQUENCE [LARGE SCALE GENOMIC DNA]</scope>
    <source>
        <strain evidence="1 2">LN3S51</strain>
        <plasmid evidence="1 2">unnamed4</plasmid>
    </source>
</reference>
<sequence length="142" mass="15740">MVVIDEIEKAGDTMSNKGQNYSLTDGLLPFLERSSAAAWKCPYYQVGFDMSWISWILTSNSLVGLSAPFLSRLEVIHLTAPGKIDLIAFAEREGRRRGLSDTSIDAIIEVIDLVAEPHELNLRHITRMITRAETLAAGSLLH</sequence>
<dbReference type="Gene3D" id="3.40.50.300">
    <property type="entry name" value="P-loop containing nucleotide triphosphate hydrolases"/>
    <property type="match status" value="1"/>
</dbReference>
<keyword evidence="2" id="KW-1185">Reference proteome</keyword>
<dbReference type="OrthoDB" id="5297432at2"/>
<gene>
    <name evidence="1" type="ORF">FPZ52_16780</name>
</gene>
<evidence type="ECO:0000313" key="1">
    <source>
        <dbReference type="EMBL" id="QDY71355.1"/>
    </source>
</evidence>
<geneLocation type="plasmid" evidence="1 2">
    <name>unnamed4</name>
</geneLocation>
<dbReference type="EMBL" id="CP042265">
    <property type="protein sequence ID" value="QDY71355.1"/>
    <property type="molecule type" value="Genomic_DNA"/>
</dbReference>
<proteinExistence type="predicted"/>
<evidence type="ECO:0000313" key="2">
    <source>
        <dbReference type="Proteomes" id="UP000318483"/>
    </source>
</evidence>
<dbReference type="InterPro" id="IPR027417">
    <property type="entry name" value="P-loop_NTPase"/>
</dbReference>
<dbReference type="SUPFAM" id="SSF52540">
    <property type="entry name" value="P-loop containing nucleoside triphosphate hydrolases"/>
    <property type="match status" value="1"/>
</dbReference>
<dbReference type="AlphaFoldDB" id="A0A5B8IA88"/>
<name>A0A5B8IA88_9RHOB</name>
<protein>
    <submittedName>
        <fullName evidence="1">Uncharacterized protein</fullName>
    </submittedName>
</protein>
<dbReference type="RefSeq" id="WP_146366770.1">
    <property type="nucleotide sequence ID" value="NZ_CP042265.1"/>
</dbReference>
<dbReference type="KEGG" id="lit:FPZ52_16780"/>